<accession>A0A818APA1</accession>
<name>A0A818APA1_9BILA</name>
<protein>
    <submittedName>
        <fullName evidence="1">Uncharacterized protein</fullName>
    </submittedName>
</protein>
<evidence type="ECO:0000313" key="1">
    <source>
        <dbReference type="EMBL" id="CAF3407034.1"/>
    </source>
</evidence>
<reference evidence="1" key="1">
    <citation type="submission" date="2021-02" db="EMBL/GenBank/DDBJ databases">
        <authorList>
            <person name="Nowell W R."/>
        </authorList>
    </citation>
    <scope>NUCLEOTIDE SEQUENCE</scope>
</reference>
<proteinExistence type="predicted"/>
<dbReference type="AlphaFoldDB" id="A0A818APA1"/>
<organism evidence="1 2">
    <name type="scientific">Rotaria socialis</name>
    <dbReference type="NCBI Taxonomy" id="392032"/>
    <lineage>
        <taxon>Eukaryota</taxon>
        <taxon>Metazoa</taxon>
        <taxon>Spiralia</taxon>
        <taxon>Gnathifera</taxon>
        <taxon>Rotifera</taxon>
        <taxon>Eurotatoria</taxon>
        <taxon>Bdelloidea</taxon>
        <taxon>Philodinida</taxon>
        <taxon>Philodinidae</taxon>
        <taxon>Rotaria</taxon>
    </lineage>
</organism>
<comment type="caution">
    <text evidence="1">The sequence shown here is derived from an EMBL/GenBank/DDBJ whole genome shotgun (WGS) entry which is preliminary data.</text>
</comment>
<sequence>MTDGLCAPRISKNVAREHNMCCNYGRSQKFVEQRRKTTASQQIHSAKLIWQARADEQRVEGEIAILRQKVYLQRLPQAFDCLIHQSADDVDTMLSYSVLDNNKCASLSSLCSKMVAQYKYDIMAMKIVTKEELARSHAKRATDEKKKLVESDGQDPQITAQMTHIIEERELNMVKRAQQIRQRQIESFFVDAPAVVMDDGLAVTNTVGANF</sequence>
<dbReference type="Proteomes" id="UP000663869">
    <property type="component" value="Unassembled WGS sequence"/>
</dbReference>
<evidence type="ECO:0000313" key="2">
    <source>
        <dbReference type="Proteomes" id="UP000663869"/>
    </source>
</evidence>
<gene>
    <name evidence="1" type="ORF">FME351_LOCUS9617</name>
</gene>
<dbReference type="EMBL" id="CAJNYU010001042">
    <property type="protein sequence ID" value="CAF3407034.1"/>
    <property type="molecule type" value="Genomic_DNA"/>
</dbReference>